<evidence type="ECO:0000259" key="5">
    <source>
        <dbReference type="PROSITE" id="PS50949"/>
    </source>
</evidence>
<dbReference type="Proteomes" id="UP000661025">
    <property type="component" value="Unassembled WGS sequence"/>
</dbReference>
<dbReference type="Pfam" id="PF07702">
    <property type="entry name" value="UTRA"/>
    <property type="match status" value="1"/>
</dbReference>
<dbReference type="PANTHER" id="PTHR44846">
    <property type="entry name" value="MANNOSYL-D-GLYCERATE TRANSPORT/METABOLISM SYSTEM REPRESSOR MNGR-RELATED"/>
    <property type="match status" value="1"/>
</dbReference>
<evidence type="ECO:0000256" key="1">
    <source>
        <dbReference type="ARBA" id="ARBA00023015"/>
    </source>
</evidence>
<organism evidence="6 7">
    <name type="scientific">Streptomyces caniscabiei</name>
    <dbReference type="NCBI Taxonomy" id="2746961"/>
    <lineage>
        <taxon>Bacteria</taxon>
        <taxon>Bacillati</taxon>
        <taxon>Actinomycetota</taxon>
        <taxon>Actinomycetes</taxon>
        <taxon>Kitasatosporales</taxon>
        <taxon>Streptomycetaceae</taxon>
        <taxon>Streptomyces</taxon>
    </lineage>
</organism>
<dbReference type="SMART" id="SM00866">
    <property type="entry name" value="UTRA"/>
    <property type="match status" value="1"/>
</dbReference>
<keyword evidence="1" id="KW-0805">Transcription regulation</keyword>
<evidence type="ECO:0000313" key="7">
    <source>
        <dbReference type="Proteomes" id="UP000661025"/>
    </source>
</evidence>
<dbReference type="SMART" id="SM00345">
    <property type="entry name" value="HTH_GNTR"/>
    <property type="match status" value="1"/>
</dbReference>
<dbReference type="GO" id="GO:0003677">
    <property type="term" value="F:DNA binding"/>
    <property type="evidence" value="ECO:0007669"/>
    <property type="project" value="UniProtKB-KW"/>
</dbReference>
<evidence type="ECO:0000256" key="3">
    <source>
        <dbReference type="ARBA" id="ARBA00023163"/>
    </source>
</evidence>
<accession>A0A927L5H2</accession>
<dbReference type="EMBL" id="JACYXT010000011">
    <property type="protein sequence ID" value="MBD9726421.1"/>
    <property type="molecule type" value="Genomic_DNA"/>
</dbReference>
<dbReference type="AlphaFoldDB" id="A0A927L5H2"/>
<name>A0A927L5H2_9ACTN</name>
<dbReference type="SUPFAM" id="SSF64288">
    <property type="entry name" value="Chorismate lyase-like"/>
    <property type="match status" value="1"/>
</dbReference>
<keyword evidence="2" id="KW-0238">DNA-binding</keyword>
<gene>
    <name evidence="6" type="ORF">IHE70_25035</name>
</gene>
<dbReference type="InterPro" id="IPR000524">
    <property type="entry name" value="Tscrpt_reg_HTH_GntR"/>
</dbReference>
<keyword evidence="3" id="KW-0804">Transcription</keyword>
<comment type="caution">
    <text evidence="6">The sequence shown here is derived from an EMBL/GenBank/DDBJ whole genome shotgun (WGS) entry which is preliminary data.</text>
</comment>
<dbReference type="PRINTS" id="PR00035">
    <property type="entry name" value="HTHGNTR"/>
</dbReference>
<dbReference type="Pfam" id="PF00392">
    <property type="entry name" value="GntR"/>
    <property type="match status" value="1"/>
</dbReference>
<dbReference type="GO" id="GO:0003700">
    <property type="term" value="F:DNA-binding transcription factor activity"/>
    <property type="evidence" value="ECO:0007669"/>
    <property type="project" value="InterPro"/>
</dbReference>
<dbReference type="InterPro" id="IPR050679">
    <property type="entry name" value="Bact_HTH_transcr_reg"/>
</dbReference>
<dbReference type="SUPFAM" id="SSF46785">
    <property type="entry name" value="Winged helix' DNA-binding domain"/>
    <property type="match status" value="1"/>
</dbReference>
<dbReference type="InterPro" id="IPR036390">
    <property type="entry name" value="WH_DNA-bd_sf"/>
</dbReference>
<reference evidence="6" key="1">
    <citation type="submission" date="2020-09" db="EMBL/GenBank/DDBJ databases">
        <title>Streptomyces canutascabiei sp. nov., which causes potato common scab and is distributed across the world.</title>
        <authorList>
            <person name="Nguyen H.P."/>
            <person name="Weisberg A.J."/>
            <person name="Chang J.H."/>
            <person name="Clarke C.R."/>
        </authorList>
    </citation>
    <scope>NUCLEOTIDE SEQUENCE</scope>
    <source>
        <strain evidence="6">ID-01-6.2a</strain>
    </source>
</reference>
<dbReference type="Gene3D" id="3.40.1410.10">
    <property type="entry name" value="Chorismate lyase-like"/>
    <property type="match status" value="1"/>
</dbReference>
<protein>
    <submittedName>
        <fullName evidence="6">GntR family transcriptional regulator</fullName>
    </submittedName>
</protein>
<evidence type="ECO:0000256" key="4">
    <source>
        <dbReference type="SAM" id="MobiDB-lite"/>
    </source>
</evidence>
<sequence length="261" mass="28707">MNCTVIESRETVPPVGGRTERTGRLAAPLYVRIRREIEARIRAGELPPGTRLPTEKDLSVEHGVSRATAQRVLNDLAEAGLAIRRRRHGTFVADVTRQINLLNFVTPATAAKGVPGRHEVVSARIVRAVDAVLTLPGADADTAVVELVRRKLNVREEPQSIERHVVLFAAAPDLLDQNLEDLVTLPYLRSRGVPVDTIRLYLDPVVLDEQDAALLHSEAGTPALMRRRELRAEDASTVEVVTTLVRPGTAEFFLELPVPAR</sequence>
<proteinExistence type="predicted"/>
<dbReference type="InterPro" id="IPR011663">
    <property type="entry name" value="UTRA"/>
</dbReference>
<feature type="domain" description="HTH gntR-type" evidence="5">
    <location>
        <begin position="27"/>
        <end position="95"/>
    </location>
</feature>
<feature type="region of interest" description="Disordered" evidence="4">
    <location>
        <begin position="1"/>
        <end position="20"/>
    </location>
</feature>
<dbReference type="Gene3D" id="1.10.10.10">
    <property type="entry name" value="Winged helix-like DNA-binding domain superfamily/Winged helix DNA-binding domain"/>
    <property type="match status" value="1"/>
</dbReference>
<dbReference type="PROSITE" id="PS50949">
    <property type="entry name" value="HTH_GNTR"/>
    <property type="match status" value="1"/>
</dbReference>
<dbReference type="CDD" id="cd07377">
    <property type="entry name" value="WHTH_GntR"/>
    <property type="match status" value="1"/>
</dbReference>
<evidence type="ECO:0000256" key="2">
    <source>
        <dbReference type="ARBA" id="ARBA00023125"/>
    </source>
</evidence>
<dbReference type="InterPro" id="IPR028978">
    <property type="entry name" value="Chorismate_lyase_/UTRA_dom_sf"/>
</dbReference>
<evidence type="ECO:0000313" key="6">
    <source>
        <dbReference type="EMBL" id="MBD9726421.1"/>
    </source>
</evidence>
<dbReference type="InterPro" id="IPR036388">
    <property type="entry name" value="WH-like_DNA-bd_sf"/>
</dbReference>